<accession>A0AAD3T8Y8</accession>
<protein>
    <recommendedName>
        <fullName evidence="7">Thaumatin-like protein</fullName>
    </recommendedName>
</protein>
<keyword evidence="4" id="KW-0732">Signal</keyword>
<dbReference type="AlphaFoldDB" id="A0AAD3T8Y8"/>
<feature type="disulfide bond" evidence="3">
    <location>
        <begin position="154"/>
        <end position="216"/>
    </location>
</feature>
<dbReference type="Gene3D" id="2.60.110.10">
    <property type="entry name" value="Thaumatin"/>
    <property type="match status" value="1"/>
</dbReference>
<organism evidence="5 6">
    <name type="scientific">Nepenthes gracilis</name>
    <name type="common">Slender pitcher plant</name>
    <dbReference type="NCBI Taxonomy" id="150966"/>
    <lineage>
        <taxon>Eukaryota</taxon>
        <taxon>Viridiplantae</taxon>
        <taxon>Streptophyta</taxon>
        <taxon>Embryophyta</taxon>
        <taxon>Tracheophyta</taxon>
        <taxon>Spermatophyta</taxon>
        <taxon>Magnoliopsida</taxon>
        <taxon>eudicotyledons</taxon>
        <taxon>Gunneridae</taxon>
        <taxon>Pentapetalae</taxon>
        <taxon>Caryophyllales</taxon>
        <taxon>Nepenthaceae</taxon>
        <taxon>Nepenthes</taxon>
    </lineage>
</organism>
<dbReference type="EMBL" id="BSYO01000029">
    <property type="protein sequence ID" value="GMH25090.1"/>
    <property type="molecule type" value="Genomic_DNA"/>
</dbReference>
<feature type="disulfide bond" evidence="3">
    <location>
        <begin position="183"/>
        <end position="192"/>
    </location>
</feature>
<keyword evidence="6" id="KW-1185">Reference proteome</keyword>
<proteinExistence type="inferred from homology"/>
<evidence type="ECO:0000256" key="1">
    <source>
        <dbReference type="ARBA" id="ARBA00010607"/>
    </source>
</evidence>
<dbReference type="PIRSF" id="PIRSF002703">
    <property type="entry name" value="Thaumatin"/>
    <property type="match status" value="1"/>
</dbReference>
<evidence type="ECO:0000256" key="3">
    <source>
        <dbReference type="PIRSR" id="PIRSR002703-1"/>
    </source>
</evidence>
<name>A0AAD3T8Y8_NEPGR</name>
<dbReference type="SMART" id="SM00205">
    <property type="entry name" value="THN"/>
    <property type="match status" value="1"/>
</dbReference>
<feature type="disulfide bond" evidence="3">
    <location>
        <begin position="82"/>
        <end position="92"/>
    </location>
</feature>
<dbReference type="SUPFAM" id="SSF49870">
    <property type="entry name" value="Osmotin, thaumatin-like protein"/>
    <property type="match status" value="1"/>
</dbReference>
<feature type="disulfide bond" evidence="3">
    <location>
        <begin position="97"/>
        <end position="103"/>
    </location>
</feature>
<feature type="disulfide bond" evidence="3">
    <location>
        <begin position="149"/>
        <end position="233"/>
    </location>
</feature>
<feature type="chain" id="PRO_5042123277" description="Thaumatin-like protein" evidence="4">
    <location>
        <begin position="27"/>
        <end position="302"/>
    </location>
</feature>
<keyword evidence="2 3" id="KW-1015">Disulfide bond</keyword>
<evidence type="ECO:0000256" key="2">
    <source>
        <dbReference type="ARBA" id="ARBA00023157"/>
    </source>
</evidence>
<dbReference type="InterPro" id="IPR001938">
    <property type="entry name" value="Thaumatin"/>
</dbReference>
<dbReference type="PRINTS" id="PR00347">
    <property type="entry name" value="THAUMATIN"/>
</dbReference>
<evidence type="ECO:0000313" key="6">
    <source>
        <dbReference type="Proteomes" id="UP001279734"/>
    </source>
</evidence>
<dbReference type="FunFam" id="2.60.110.10:FF:000002">
    <property type="entry name" value="Thaumatin-like protein 1a"/>
    <property type="match status" value="1"/>
</dbReference>
<dbReference type="InterPro" id="IPR037176">
    <property type="entry name" value="Osmotin/thaumatin-like_sf"/>
</dbReference>
<evidence type="ECO:0000313" key="5">
    <source>
        <dbReference type="EMBL" id="GMH25090.1"/>
    </source>
</evidence>
<evidence type="ECO:0000256" key="4">
    <source>
        <dbReference type="SAM" id="SignalP"/>
    </source>
</evidence>
<dbReference type="CDD" id="cd09218">
    <property type="entry name" value="TLP-PA"/>
    <property type="match status" value="1"/>
</dbReference>
<evidence type="ECO:0008006" key="7">
    <source>
        <dbReference type="Google" id="ProtNLM"/>
    </source>
</evidence>
<gene>
    <name evidence="5" type="ORF">Nepgr_026933</name>
</gene>
<dbReference type="Proteomes" id="UP001279734">
    <property type="component" value="Unassembled WGS sequence"/>
</dbReference>
<dbReference type="PANTHER" id="PTHR31048">
    <property type="entry name" value="OS03G0233200 PROTEIN"/>
    <property type="match status" value="1"/>
</dbReference>
<reference evidence="5" key="1">
    <citation type="submission" date="2023-05" db="EMBL/GenBank/DDBJ databases">
        <title>Nepenthes gracilis genome sequencing.</title>
        <authorList>
            <person name="Fukushima K."/>
        </authorList>
    </citation>
    <scope>NUCLEOTIDE SEQUENCE</scope>
    <source>
        <strain evidence="5">SING2019-196</strain>
    </source>
</reference>
<dbReference type="PROSITE" id="PS51367">
    <property type="entry name" value="THAUMATIN_2"/>
    <property type="match status" value="1"/>
</dbReference>
<feature type="disulfide bond" evidence="3">
    <location>
        <begin position="35"/>
        <end position="243"/>
    </location>
</feature>
<feature type="disulfide bond" evidence="3">
    <location>
        <begin position="193"/>
        <end position="203"/>
    </location>
</feature>
<feature type="signal peptide" evidence="4">
    <location>
        <begin position="1"/>
        <end position="26"/>
    </location>
</feature>
<dbReference type="Pfam" id="PF00314">
    <property type="entry name" value="Thaumatin"/>
    <property type="match status" value="1"/>
</dbReference>
<comment type="similarity">
    <text evidence="1">Belongs to the thaumatin family.</text>
</comment>
<sequence>MGPYLYVPLTVLLLLTISSGPRFGECANLTLLNHCKETIWPAILPGDNFTDDVDGTALKPGKFAVLTAPPGWHGRIWGRTGCSFEGGGNGTCQTGGCGNSLKCSEPGKSPATLAEFSLGQQSLDFYDVSLVSGFNIPITVTPLRGKGNCSTAGCDGDLRDSCPSELAVKAENGKTVIGCQSACDAFDTDEYCCRGMYADPVSCRSSNYSSSFKRVCPAAYSYAFDGPTSVITCSASDYVVSFCASRNQSACAYRDQNLVCNGAGGTGASSPAWLILFITMSSLLGLNICVKSFSEVVHKICC</sequence>
<feature type="disulfide bond" evidence="3">
    <location>
        <begin position="162"/>
        <end position="179"/>
    </location>
</feature>
<comment type="caution">
    <text evidence="5">The sequence shown here is derived from an EMBL/GenBank/DDBJ whole genome shotgun (WGS) entry which is preliminary data.</text>
</comment>